<evidence type="ECO:0000259" key="2">
    <source>
        <dbReference type="SMART" id="SM00479"/>
    </source>
</evidence>
<dbReference type="GO" id="GO:0003676">
    <property type="term" value="F:nucleic acid binding"/>
    <property type="evidence" value="ECO:0007669"/>
    <property type="project" value="InterPro"/>
</dbReference>
<dbReference type="InterPro" id="IPR013520">
    <property type="entry name" value="Ribonucl_H"/>
</dbReference>
<organism evidence="3">
    <name type="scientific">freshwater metagenome</name>
    <dbReference type="NCBI Taxonomy" id="449393"/>
    <lineage>
        <taxon>unclassified sequences</taxon>
        <taxon>metagenomes</taxon>
        <taxon>ecological metagenomes</taxon>
    </lineage>
</organism>
<dbReference type="AlphaFoldDB" id="A0A6J5YB52"/>
<evidence type="ECO:0000313" key="3">
    <source>
        <dbReference type="EMBL" id="CAB4323390.1"/>
    </source>
</evidence>
<dbReference type="InterPro" id="IPR027417">
    <property type="entry name" value="P-loop_NTPase"/>
</dbReference>
<feature type="domain" description="Exonuclease" evidence="2">
    <location>
        <begin position="137"/>
        <end position="293"/>
    </location>
</feature>
<feature type="compositionally biased region" description="Low complexity" evidence="1">
    <location>
        <begin position="520"/>
        <end position="531"/>
    </location>
</feature>
<dbReference type="SUPFAM" id="SSF52540">
    <property type="entry name" value="P-loop containing nucleoside triphosphate hydrolases"/>
    <property type="match status" value="1"/>
</dbReference>
<accession>A0A6J5YB52</accession>
<dbReference type="InterPro" id="IPR036420">
    <property type="entry name" value="BRCT_dom_sf"/>
</dbReference>
<dbReference type="EMBL" id="CAEMXZ010000042">
    <property type="protein sequence ID" value="CAB4323390.1"/>
    <property type="molecule type" value="Genomic_DNA"/>
</dbReference>
<dbReference type="Pfam" id="PF00929">
    <property type="entry name" value="RNase_T"/>
    <property type="match status" value="1"/>
</dbReference>
<reference evidence="3" key="1">
    <citation type="submission" date="2020-05" db="EMBL/GenBank/DDBJ databases">
        <authorList>
            <person name="Chiriac C."/>
            <person name="Salcher M."/>
            <person name="Ghai R."/>
            <person name="Kavagutti S V."/>
        </authorList>
    </citation>
    <scope>NUCLEOTIDE SEQUENCE</scope>
</reference>
<dbReference type="Gene3D" id="3.40.50.300">
    <property type="entry name" value="P-loop containing nucleotide triphosphate hydrolases"/>
    <property type="match status" value="1"/>
</dbReference>
<dbReference type="Gene3D" id="3.40.50.10190">
    <property type="entry name" value="BRCT domain"/>
    <property type="match status" value="1"/>
</dbReference>
<feature type="compositionally biased region" description="Basic and acidic residues" evidence="1">
    <location>
        <begin position="532"/>
        <end position="549"/>
    </location>
</feature>
<protein>
    <submittedName>
        <fullName evidence="3">Unannotated protein</fullName>
    </submittedName>
</protein>
<dbReference type="CDD" id="cd18809">
    <property type="entry name" value="SF1_C_RecD"/>
    <property type="match status" value="1"/>
</dbReference>
<dbReference type="SUPFAM" id="SSF52113">
    <property type="entry name" value="BRCT domain"/>
    <property type="match status" value="1"/>
</dbReference>
<dbReference type="InterPro" id="IPR051055">
    <property type="entry name" value="PIF1_helicase"/>
</dbReference>
<dbReference type="InterPro" id="IPR027785">
    <property type="entry name" value="UvrD-like_helicase_C"/>
</dbReference>
<evidence type="ECO:0000256" key="1">
    <source>
        <dbReference type="SAM" id="MobiDB-lite"/>
    </source>
</evidence>
<proteinExistence type="predicted"/>
<gene>
    <name evidence="3" type="ORF">UFOPK1392_01145</name>
</gene>
<feature type="region of interest" description="Disordered" evidence="1">
    <location>
        <begin position="506"/>
        <end position="551"/>
    </location>
</feature>
<dbReference type="SMART" id="SM00479">
    <property type="entry name" value="EXOIII"/>
    <property type="match status" value="1"/>
</dbReference>
<dbReference type="PANTHER" id="PTHR47642">
    <property type="entry name" value="ATP-DEPENDENT DNA HELICASE"/>
    <property type="match status" value="1"/>
</dbReference>
<dbReference type="SUPFAM" id="SSF53098">
    <property type="entry name" value="Ribonuclease H-like"/>
    <property type="match status" value="1"/>
</dbReference>
<dbReference type="Gene3D" id="3.30.420.10">
    <property type="entry name" value="Ribonuclease H-like superfamily/Ribonuclease H"/>
    <property type="match status" value="1"/>
</dbReference>
<sequence>MIISVDVMDDHEVSVLIFDTGEIVSVEPHRWSVTQPRLESGRLLHEDMGSFRQLPFKLAWAVTIHKSQGMTFDKVIIDIGGGTRSTGQLYVALSRARSLDGIVLRQAIRSKHVLVDEDVSRFFARRRVESGPLAGQRLAVVATNVTGHGQYDRIVELAVVIVEGGIVVDEFDTMIHPLRDVTASWEHGITASMASIAPSFSEAWAAIAPNLEGCVLVAHGLSALSRQLRQEFMASDMAPGSLGTGVCTREQSGDSLAAACSAREIPFDPAPNALGKARAAAQLIRALDDLETTFEPMSGLVPGVSPPRLQRRPGQLDDLVRRLDRDAVSVEPTQLFAGRLARFLDDGRLDDEERLHLGDLAARLGLDADAQFAIHERFCTSMVEAAARDEEMDDDEWEHIALVHGDLGMELPVRPPARPDQVVELFRGMQVCFTGFPLEGPGGFYSLVGLARSIGLADVGDVSSRRGHLVVALDRASTSQTAKRARANGIPLIDVATFLDLVENGEVGDPPEPIEQPQWSSRRGSGSSYRSAPREPKRREPIRAEDVPKNRPAGRYSIEQLVAIVELLDPDKSLDDTELLNKCIAFLEFDQRTPQRVKKIATSIDTHRGEEVGSFRARQSLRSTTATASDLTANRTSEDDEFVPQPGMGICFTGAAVINGEKVLRKVLQDAAARAGLIVLETVKSGCDVLVFADENARSTKKVKKALEMGIEGMTVERFAELFLVDEE</sequence>
<dbReference type="InterPro" id="IPR012337">
    <property type="entry name" value="RNaseH-like_sf"/>
</dbReference>
<name>A0A6J5YB52_9ZZZZ</name>
<dbReference type="Pfam" id="PF13538">
    <property type="entry name" value="UvrD_C_2"/>
    <property type="match status" value="1"/>
</dbReference>
<dbReference type="PANTHER" id="PTHR47642:SF5">
    <property type="entry name" value="ATP-DEPENDENT DNA HELICASE"/>
    <property type="match status" value="1"/>
</dbReference>
<dbReference type="InterPro" id="IPR036397">
    <property type="entry name" value="RNaseH_sf"/>
</dbReference>